<evidence type="ECO:0000313" key="2">
    <source>
        <dbReference type="WBParaSite" id="PS1159_v2.g7112.t1"/>
    </source>
</evidence>
<dbReference type="Proteomes" id="UP000887580">
    <property type="component" value="Unplaced"/>
</dbReference>
<organism evidence="1 2">
    <name type="scientific">Panagrolaimus sp. PS1159</name>
    <dbReference type="NCBI Taxonomy" id="55785"/>
    <lineage>
        <taxon>Eukaryota</taxon>
        <taxon>Metazoa</taxon>
        <taxon>Ecdysozoa</taxon>
        <taxon>Nematoda</taxon>
        <taxon>Chromadorea</taxon>
        <taxon>Rhabditida</taxon>
        <taxon>Tylenchina</taxon>
        <taxon>Panagrolaimomorpha</taxon>
        <taxon>Panagrolaimoidea</taxon>
        <taxon>Panagrolaimidae</taxon>
        <taxon>Panagrolaimus</taxon>
    </lineage>
</organism>
<name>A0AC35GNT3_9BILA</name>
<accession>A0AC35GNT3</accession>
<reference evidence="2" key="1">
    <citation type="submission" date="2022-11" db="UniProtKB">
        <authorList>
            <consortium name="WormBaseParasite"/>
        </authorList>
    </citation>
    <scope>IDENTIFICATION</scope>
</reference>
<sequence>MYRPNFLRNSIPENCAGVLCGIYVTSNFTLNKDNTLIVITPTNKRLERLPDLTRFSQTLMHIKNLHWIVIEDGIEIYDAVNRLLKRSNIPYAYFFAAKELNLPAKGWTQRNNALEYLRKYYRNFDGNAIVYFADDDNTYDIRLFNNFIKNVKTVGVWPVGIVGGAVVEGPIVKNNKVINWQAIYRPNRTFAIDMAGFAVNLNLILFSNATFGYQCIYEAPEDCFLTQLGIRMNDLEPFGYKNNYKDVLVWHTKTAKSNVVNNNNNSFVMETENK</sequence>
<proteinExistence type="predicted"/>
<evidence type="ECO:0000313" key="1">
    <source>
        <dbReference type="Proteomes" id="UP000887580"/>
    </source>
</evidence>
<dbReference type="WBParaSite" id="PS1159_v2.g7112.t1">
    <property type="protein sequence ID" value="PS1159_v2.g7112.t1"/>
    <property type="gene ID" value="PS1159_v2.g7112"/>
</dbReference>
<protein>
    <submittedName>
        <fullName evidence="2">Galactosylgalactosylxylosylprotein 3-beta-glucuronosyltransferase</fullName>
    </submittedName>
</protein>